<evidence type="ECO:0000313" key="4">
    <source>
        <dbReference type="EMBL" id="KAI1608329.1"/>
    </source>
</evidence>
<evidence type="ECO:0000256" key="2">
    <source>
        <dbReference type="ARBA" id="ARBA00022857"/>
    </source>
</evidence>
<dbReference type="Gene3D" id="3.40.50.720">
    <property type="entry name" value="NAD(P)-binding Rossmann-like Domain"/>
    <property type="match status" value="1"/>
</dbReference>
<evidence type="ECO:0000313" key="5">
    <source>
        <dbReference type="Proteomes" id="UP001203852"/>
    </source>
</evidence>
<dbReference type="PANTHER" id="PTHR24321:SF8">
    <property type="entry name" value="ESTRADIOL 17-BETA-DEHYDROGENASE 8-RELATED"/>
    <property type="match status" value="1"/>
</dbReference>
<dbReference type="CDD" id="cd05233">
    <property type="entry name" value="SDR_c"/>
    <property type="match status" value="1"/>
</dbReference>
<accession>A0AAN6DN88</accession>
<evidence type="ECO:0000256" key="1">
    <source>
        <dbReference type="ARBA" id="ARBA00006484"/>
    </source>
</evidence>
<dbReference type="PRINTS" id="PR00081">
    <property type="entry name" value="GDHRDH"/>
</dbReference>
<dbReference type="GO" id="GO:0016491">
    <property type="term" value="F:oxidoreductase activity"/>
    <property type="evidence" value="ECO:0007669"/>
    <property type="project" value="UniProtKB-KW"/>
</dbReference>
<dbReference type="EMBL" id="MU404363">
    <property type="protein sequence ID" value="KAI1608329.1"/>
    <property type="molecule type" value="Genomic_DNA"/>
</dbReference>
<dbReference type="InterPro" id="IPR036291">
    <property type="entry name" value="NAD(P)-bd_dom_sf"/>
</dbReference>
<dbReference type="InterPro" id="IPR020904">
    <property type="entry name" value="Sc_DH/Rdtase_CS"/>
</dbReference>
<dbReference type="PROSITE" id="PS00061">
    <property type="entry name" value="ADH_SHORT"/>
    <property type="match status" value="1"/>
</dbReference>
<dbReference type="PANTHER" id="PTHR24321">
    <property type="entry name" value="DEHYDROGENASES, SHORT CHAIN"/>
    <property type="match status" value="1"/>
</dbReference>
<dbReference type="SUPFAM" id="SSF51735">
    <property type="entry name" value="NAD(P)-binding Rossmann-fold domains"/>
    <property type="match status" value="1"/>
</dbReference>
<reference evidence="4" key="1">
    <citation type="journal article" date="2022" name="bioRxiv">
        <title>Deciphering the potential niche of two novel black yeast fungi from a biological soil crust based on their genomes, phenotypes, and melanin regulation.</title>
        <authorList>
            <consortium name="DOE Joint Genome Institute"/>
            <person name="Carr E.C."/>
            <person name="Barton Q."/>
            <person name="Grambo S."/>
            <person name="Sullivan M."/>
            <person name="Renfro C.M."/>
            <person name="Kuo A."/>
            <person name="Pangilinan J."/>
            <person name="Lipzen A."/>
            <person name="Keymanesh K."/>
            <person name="Savage E."/>
            <person name="Barry K."/>
            <person name="Grigoriev I.V."/>
            <person name="Riekhof W.R."/>
            <person name="Harris S.S."/>
        </authorList>
    </citation>
    <scope>NUCLEOTIDE SEQUENCE</scope>
    <source>
        <strain evidence="4">JF 03-4F</strain>
    </source>
</reference>
<keyword evidence="2" id="KW-0521">NADP</keyword>
<gene>
    <name evidence="4" type="ORF">EDD36DRAFT_482712</name>
</gene>
<dbReference type="Proteomes" id="UP001203852">
    <property type="component" value="Unassembled WGS sequence"/>
</dbReference>
<keyword evidence="5" id="KW-1185">Reference proteome</keyword>
<proteinExistence type="inferred from homology"/>
<dbReference type="FunFam" id="3.40.50.720:FF:000084">
    <property type="entry name" value="Short-chain dehydrogenase reductase"/>
    <property type="match status" value="1"/>
</dbReference>
<comment type="similarity">
    <text evidence="1">Belongs to the short-chain dehydrogenases/reductases (SDR) family.</text>
</comment>
<evidence type="ECO:0000256" key="3">
    <source>
        <dbReference type="ARBA" id="ARBA00023002"/>
    </source>
</evidence>
<dbReference type="PRINTS" id="PR00080">
    <property type="entry name" value="SDRFAMILY"/>
</dbReference>
<dbReference type="AlphaFoldDB" id="A0AAN6DN88"/>
<organism evidence="4 5">
    <name type="scientific">Exophiala viscosa</name>
    <dbReference type="NCBI Taxonomy" id="2486360"/>
    <lineage>
        <taxon>Eukaryota</taxon>
        <taxon>Fungi</taxon>
        <taxon>Dikarya</taxon>
        <taxon>Ascomycota</taxon>
        <taxon>Pezizomycotina</taxon>
        <taxon>Eurotiomycetes</taxon>
        <taxon>Chaetothyriomycetidae</taxon>
        <taxon>Chaetothyriales</taxon>
        <taxon>Herpotrichiellaceae</taxon>
        <taxon>Exophiala</taxon>
    </lineage>
</organism>
<name>A0AAN6DN88_9EURO</name>
<comment type="caution">
    <text evidence="4">The sequence shown here is derived from an EMBL/GenBank/DDBJ whole genome shotgun (WGS) entry which is preliminary data.</text>
</comment>
<protein>
    <submittedName>
        <fullName evidence="4">Oxidoreductase</fullName>
    </submittedName>
</protein>
<dbReference type="InterPro" id="IPR002347">
    <property type="entry name" value="SDR_fam"/>
</dbReference>
<sequence length="256" mass="26833">MSSLQDKVIAITGAGSGIALELARLTASRGAKLALCDINQEGLDRIVSELRASGTEVVGTRVNVASNEEVDNWTNATVKHFGRLDGAANVAGVEGKSQINANLADTQNDNWDFVLSVNLTGLMYCVRSQIRVMEAGASIVNAASVAGMFGRAGICAYSVSKHGVVGLTKTVAKEVGSKGIRVNAVAPGPIETPMLARVLDNMKDITEKKFTDAYASLPIQRKGQAIEIANMFAFLLSDESSYMTGVIVPVDGGLAA</sequence>
<keyword evidence="3" id="KW-0560">Oxidoreductase</keyword>
<dbReference type="Pfam" id="PF13561">
    <property type="entry name" value="adh_short_C2"/>
    <property type="match status" value="1"/>
</dbReference>